<dbReference type="InterPro" id="IPR006016">
    <property type="entry name" value="UspA"/>
</dbReference>
<dbReference type="InterPro" id="IPR006015">
    <property type="entry name" value="Universal_stress_UspA"/>
</dbReference>
<dbReference type="RefSeq" id="WP_186345210.1">
    <property type="nucleotide sequence ID" value="NZ_BMMR01000003.1"/>
</dbReference>
<gene>
    <name evidence="3" type="ORF">H7344_06545</name>
</gene>
<comment type="caution">
    <text evidence="3">The sequence shown here is derived from an EMBL/GenBank/DDBJ whole genome shotgun (WGS) entry which is preliminary data.</text>
</comment>
<dbReference type="PANTHER" id="PTHR46268:SF6">
    <property type="entry name" value="UNIVERSAL STRESS PROTEIN UP12"/>
    <property type="match status" value="1"/>
</dbReference>
<dbReference type="SUPFAM" id="SSF52402">
    <property type="entry name" value="Adenine nucleotide alpha hydrolases-like"/>
    <property type="match status" value="1"/>
</dbReference>
<evidence type="ECO:0000313" key="4">
    <source>
        <dbReference type="Proteomes" id="UP000604001"/>
    </source>
</evidence>
<name>A0ABR6U7J2_9ACTN</name>
<dbReference type="EMBL" id="JACMYC010000003">
    <property type="protein sequence ID" value="MBC2959949.1"/>
    <property type="molecule type" value="Genomic_DNA"/>
</dbReference>
<dbReference type="PRINTS" id="PR01438">
    <property type="entry name" value="UNVRSLSTRESS"/>
</dbReference>
<organism evidence="3 4">
    <name type="scientific">Nocardioides deserti</name>
    <dbReference type="NCBI Taxonomy" id="1588644"/>
    <lineage>
        <taxon>Bacteria</taxon>
        <taxon>Bacillati</taxon>
        <taxon>Actinomycetota</taxon>
        <taxon>Actinomycetes</taxon>
        <taxon>Propionibacteriales</taxon>
        <taxon>Nocardioidaceae</taxon>
        <taxon>Nocardioides</taxon>
    </lineage>
</organism>
<comment type="similarity">
    <text evidence="1">Belongs to the universal stress protein A family.</text>
</comment>
<evidence type="ECO:0000313" key="3">
    <source>
        <dbReference type="EMBL" id="MBC2959949.1"/>
    </source>
</evidence>
<accession>A0ABR6U7J2</accession>
<dbReference type="InterPro" id="IPR014729">
    <property type="entry name" value="Rossmann-like_a/b/a_fold"/>
</dbReference>
<proteinExistence type="inferred from homology"/>
<sequence length="132" mass="14240">MSTILVGFTPDEFGRAAVRHAAAEARHRGYRLLIVNGSKGDAYVDRRFAAPEVLAHVGDDLAGVEHEVRQVVVADVAEELLRIAGAEQVRLVVLGLRRRTPVGKLLMGSVAQRVILEAVCPVLAVKPDTEPV</sequence>
<evidence type="ECO:0000259" key="2">
    <source>
        <dbReference type="Pfam" id="PF00582"/>
    </source>
</evidence>
<dbReference type="CDD" id="cd00293">
    <property type="entry name" value="USP-like"/>
    <property type="match status" value="1"/>
</dbReference>
<keyword evidence="4" id="KW-1185">Reference proteome</keyword>
<evidence type="ECO:0000256" key="1">
    <source>
        <dbReference type="ARBA" id="ARBA00008791"/>
    </source>
</evidence>
<protein>
    <submittedName>
        <fullName evidence="3">Universal stress protein</fullName>
    </submittedName>
</protein>
<dbReference type="PANTHER" id="PTHR46268">
    <property type="entry name" value="STRESS RESPONSE PROTEIN NHAX"/>
    <property type="match status" value="1"/>
</dbReference>
<dbReference type="Pfam" id="PF00582">
    <property type="entry name" value="Usp"/>
    <property type="match status" value="1"/>
</dbReference>
<dbReference type="Gene3D" id="3.40.50.620">
    <property type="entry name" value="HUPs"/>
    <property type="match status" value="1"/>
</dbReference>
<reference evidence="3 4" key="1">
    <citation type="submission" date="2020-08" db="EMBL/GenBank/DDBJ databases">
        <title>novel species in genus Nocardioides.</title>
        <authorList>
            <person name="Zhang G."/>
        </authorList>
    </citation>
    <scope>NUCLEOTIDE SEQUENCE [LARGE SCALE GENOMIC DNA]</scope>
    <source>
        <strain evidence="3 4">SC8A-24</strain>
    </source>
</reference>
<dbReference type="Proteomes" id="UP000604001">
    <property type="component" value="Unassembled WGS sequence"/>
</dbReference>
<feature type="domain" description="UspA" evidence="2">
    <location>
        <begin position="2"/>
        <end position="126"/>
    </location>
</feature>